<organism evidence="5 6">
    <name type="scientific">Subtercola lobariae</name>
    <dbReference type="NCBI Taxonomy" id="1588641"/>
    <lineage>
        <taxon>Bacteria</taxon>
        <taxon>Bacillati</taxon>
        <taxon>Actinomycetota</taxon>
        <taxon>Actinomycetes</taxon>
        <taxon>Micrococcales</taxon>
        <taxon>Microbacteriaceae</taxon>
        <taxon>Subtercola</taxon>
    </lineage>
</organism>
<dbReference type="EMBL" id="BMGP01000002">
    <property type="protein sequence ID" value="GGF20716.1"/>
    <property type="molecule type" value="Genomic_DNA"/>
</dbReference>
<accession>A0A917B3E5</accession>
<protein>
    <submittedName>
        <fullName evidence="5">Alpha-amylase</fullName>
    </submittedName>
</protein>
<dbReference type="Gene3D" id="3.20.20.80">
    <property type="entry name" value="Glycosidases"/>
    <property type="match status" value="1"/>
</dbReference>
<evidence type="ECO:0000313" key="6">
    <source>
        <dbReference type="Proteomes" id="UP000598775"/>
    </source>
</evidence>
<evidence type="ECO:0000313" key="5">
    <source>
        <dbReference type="EMBL" id="GGF20716.1"/>
    </source>
</evidence>
<feature type="region of interest" description="Disordered" evidence="3">
    <location>
        <begin position="362"/>
        <end position="398"/>
    </location>
</feature>
<dbReference type="PANTHER" id="PTHR10357:SF210">
    <property type="entry name" value="MALTODEXTRIN GLUCOSIDASE"/>
    <property type="match status" value="1"/>
</dbReference>
<feature type="domain" description="Glycosyl hydrolase family 13 catalytic" evidence="4">
    <location>
        <begin position="14"/>
        <end position="411"/>
    </location>
</feature>
<name>A0A917B3E5_9MICO</name>
<keyword evidence="1" id="KW-0378">Hydrolase</keyword>
<dbReference type="SMART" id="SM00642">
    <property type="entry name" value="Aamy"/>
    <property type="match status" value="1"/>
</dbReference>
<reference evidence="5 6" key="1">
    <citation type="journal article" date="2014" name="Int. J. Syst. Evol. Microbiol.">
        <title>Complete genome sequence of Corynebacterium casei LMG S-19264T (=DSM 44701T), isolated from a smear-ripened cheese.</title>
        <authorList>
            <consortium name="US DOE Joint Genome Institute (JGI-PGF)"/>
            <person name="Walter F."/>
            <person name="Albersmeier A."/>
            <person name="Kalinowski J."/>
            <person name="Ruckert C."/>
        </authorList>
    </citation>
    <scope>NUCLEOTIDE SEQUENCE [LARGE SCALE GENOMIC DNA]</scope>
    <source>
        <strain evidence="5 6">CGMCC 1.12976</strain>
    </source>
</reference>
<evidence type="ECO:0000256" key="1">
    <source>
        <dbReference type="ARBA" id="ARBA00022801"/>
    </source>
</evidence>
<dbReference type="AlphaFoldDB" id="A0A917B3E5"/>
<dbReference type="InterPro" id="IPR017853">
    <property type="entry name" value="GH"/>
</dbReference>
<dbReference type="Proteomes" id="UP000598775">
    <property type="component" value="Unassembled WGS sequence"/>
</dbReference>
<dbReference type="GO" id="GO:0005975">
    <property type="term" value="P:carbohydrate metabolic process"/>
    <property type="evidence" value="ECO:0007669"/>
    <property type="project" value="InterPro"/>
</dbReference>
<dbReference type="SUPFAM" id="SSF51445">
    <property type="entry name" value="(Trans)glycosidases"/>
    <property type="match status" value="1"/>
</dbReference>
<dbReference type="CDD" id="cd11354">
    <property type="entry name" value="AmyAc_bac_CMD_like"/>
    <property type="match status" value="1"/>
</dbReference>
<keyword evidence="2" id="KW-0326">Glycosidase</keyword>
<comment type="caution">
    <text evidence="5">The sequence shown here is derived from an EMBL/GenBank/DDBJ whole genome shotgun (WGS) entry which is preliminary data.</text>
</comment>
<feature type="compositionally biased region" description="Gly residues" evidence="3">
    <location>
        <begin position="375"/>
        <end position="396"/>
    </location>
</feature>
<dbReference type="Pfam" id="PF00128">
    <property type="entry name" value="Alpha-amylase"/>
    <property type="match status" value="1"/>
</dbReference>
<proteinExistence type="predicted"/>
<sequence length="511" mass="54171">MSEPGWVTHAVMWQIYPLGFVGAPKVADARELAGVADAASLAGHDGADAGGRSLGGTAAALPGGAAPHVEHRLPRLIAWLDYAVELGASVIALGPIFASESHGYDTIDYFRIDARLGDLSDFDRLIEEAHSRGLNVLLDGVFNHVGRGFAPLQRALNGGPNARERDWFVSQGDSGGHPQFAVFEGHDALVTLNHAEPEVADFVVSVMTYWLGRGADGWRLDAAYAVPAAFWASVLPRVRAEHPNAYIFGEVIHGDYSEIVEAAGFDSLTQYEVWKAIWSSINDANFFELAYALGRHNGYLERFVPLTFVGNHDVTRLATVVDDRRHQAHALVVLLTIGGTPSIYYGDEQGYLGVKEQRAGGDDAIRPEFPEGGPSRLGGGGSGSGSGAGSGPGSGDGWPTYRLHQNLIGLRRRHSWLHSARTETLKLTNAFFAYQVVAGSPVTPAESGPASGESSLSITPRLVVLLNLADEPYTLELPGAPVLLAGAADLAATSTGVSAVTPANGWAILEG</sequence>
<dbReference type="PANTHER" id="PTHR10357">
    <property type="entry name" value="ALPHA-AMYLASE FAMILY MEMBER"/>
    <property type="match status" value="1"/>
</dbReference>
<dbReference type="GO" id="GO:0016798">
    <property type="term" value="F:hydrolase activity, acting on glycosyl bonds"/>
    <property type="evidence" value="ECO:0007669"/>
    <property type="project" value="UniProtKB-KW"/>
</dbReference>
<keyword evidence="6" id="KW-1185">Reference proteome</keyword>
<gene>
    <name evidence="5" type="ORF">GCM10011399_12960</name>
</gene>
<evidence type="ECO:0000256" key="3">
    <source>
        <dbReference type="SAM" id="MobiDB-lite"/>
    </source>
</evidence>
<evidence type="ECO:0000256" key="2">
    <source>
        <dbReference type="ARBA" id="ARBA00023295"/>
    </source>
</evidence>
<dbReference type="InterPro" id="IPR006047">
    <property type="entry name" value="GH13_cat_dom"/>
</dbReference>
<evidence type="ECO:0000259" key="4">
    <source>
        <dbReference type="SMART" id="SM00642"/>
    </source>
</evidence>